<organism evidence="15 16">
    <name type="scientific">Lasius niger</name>
    <name type="common">Black garden ant</name>
    <dbReference type="NCBI Taxonomy" id="67767"/>
    <lineage>
        <taxon>Eukaryota</taxon>
        <taxon>Metazoa</taxon>
        <taxon>Ecdysozoa</taxon>
        <taxon>Arthropoda</taxon>
        <taxon>Hexapoda</taxon>
        <taxon>Insecta</taxon>
        <taxon>Pterygota</taxon>
        <taxon>Neoptera</taxon>
        <taxon>Endopterygota</taxon>
        <taxon>Hymenoptera</taxon>
        <taxon>Apocrita</taxon>
        <taxon>Aculeata</taxon>
        <taxon>Formicoidea</taxon>
        <taxon>Formicidae</taxon>
        <taxon>Formicinae</taxon>
        <taxon>Lasius</taxon>
        <taxon>Lasius</taxon>
    </lineage>
</organism>
<dbReference type="PANTHER" id="PTHR37984">
    <property type="entry name" value="PROTEIN CBG26694"/>
    <property type="match status" value="1"/>
</dbReference>
<dbReference type="GO" id="GO:0004519">
    <property type="term" value="F:endonuclease activity"/>
    <property type="evidence" value="ECO:0007669"/>
    <property type="project" value="UniProtKB-KW"/>
</dbReference>
<dbReference type="GO" id="GO:0008270">
    <property type="term" value="F:zinc ion binding"/>
    <property type="evidence" value="ECO:0007669"/>
    <property type="project" value="UniProtKB-KW"/>
</dbReference>
<keyword evidence="6" id="KW-0378">Hydrolase</keyword>
<dbReference type="InterPro" id="IPR050951">
    <property type="entry name" value="Retrovirus_Pol_polyprotein"/>
</dbReference>
<evidence type="ECO:0000256" key="1">
    <source>
        <dbReference type="ARBA" id="ARBA00012493"/>
    </source>
</evidence>
<dbReference type="InterPro" id="IPR043128">
    <property type="entry name" value="Rev_trsase/Diguanyl_cyclase"/>
</dbReference>
<dbReference type="CDD" id="cd01647">
    <property type="entry name" value="RT_LTR"/>
    <property type="match status" value="1"/>
</dbReference>
<dbReference type="InterPro" id="IPR018061">
    <property type="entry name" value="Retropepsins"/>
</dbReference>
<dbReference type="PROSITE" id="PS50175">
    <property type="entry name" value="ASP_PROT_RETROV"/>
    <property type="match status" value="1"/>
</dbReference>
<dbReference type="PROSITE" id="PS50994">
    <property type="entry name" value="INTEGRASE"/>
    <property type="match status" value="1"/>
</dbReference>
<dbReference type="OrthoDB" id="7698374at2759"/>
<dbReference type="InterPro" id="IPR001995">
    <property type="entry name" value="Peptidase_A2_cat"/>
</dbReference>
<evidence type="ECO:0000256" key="5">
    <source>
        <dbReference type="ARBA" id="ARBA00022759"/>
    </source>
</evidence>
<dbReference type="SMART" id="SM00343">
    <property type="entry name" value="ZnF_C2HC"/>
    <property type="match status" value="2"/>
</dbReference>
<keyword evidence="3" id="KW-0548">Nucleotidyltransferase</keyword>
<comment type="caution">
    <text evidence="15">The sequence shown here is derived from an EMBL/GenBank/DDBJ whole genome shotgun (WGS) entry which is preliminary data.</text>
</comment>
<dbReference type="PROSITE" id="PS50878">
    <property type="entry name" value="RT_POL"/>
    <property type="match status" value="1"/>
</dbReference>
<dbReference type="Proteomes" id="UP000036403">
    <property type="component" value="Unassembled WGS sequence"/>
</dbReference>
<keyword evidence="16" id="KW-1185">Reference proteome</keyword>
<dbReference type="PaxDb" id="67767-A0A0J7K890"/>
<dbReference type="InterPro" id="IPR036875">
    <property type="entry name" value="Znf_CCHC_sf"/>
</dbReference>
<dbReference type="InterPro" id="IPR012337">
    <property type="entry name" value="RNaseH-like_sf"/>
</dbReference>
<evidence type="ECO:0000313" key="16">
    <source>
        <dbReference type="Proteomes" id="UP000036403"/>
    </source>
</evidence>
<keyword evidence="8" id="KW-0862">Zinc</keyword>
<keyword evidence="7" id="KW-0695">RNA-directed DNA polymerase</keyword>
<evidence type="ECO:0000259" key="14">
    <source>
        <dbReference type="PROSITE" id="PS50994"/>
    </source>
</evidence>
<dbReference type="InterPro" id="IPR041588">
    <property type="entry name" value="Integrase_H2C2"/>
</dbReference>
<dbReference type="CDD" id="cd09274">
    <property type="entry name" value="RNase_HI_RT_Ty3"/>
    <property type="match status" value="1"/>
</dbReference>
<dbReference type="Gene3D" id="3.30.70.270">
    <property type="match status" value="2"/>
</dbReference>
<feature type="coiled-coil region" evidence="9">
    <location>
        <begin position="14"/>
        <end position="48"/>
    </location>
</feature>
<evidence type="ECO:0000256" key="8">
    <source>
        <dbReference type="PROSITE-ProRule" id="PRU00047"/>
    </source>
</evidence>
<dbReference type="GO" id="GO:0003676">
    <property type="term" value="F:nucleic acid binding"/>
    <property type="evidence" value="ECO:0007669"/>
    <property type="project" value="InterPro"/>
</dbReference>
<evidence type="ECO:0000313" key="15">
    <source>
        <dbReference type="EMBL" id="KMQ86633.1"/>
    </source>
</evidence>
<evidence type="ECO:0000256" key="3">
    <source>
        <dbReference type="ARBA" id="ARBA00022695"/>
    </source>
</evidence>
<gene>
    <name evidence="15" type="ORF">RF55_14333</name>
</gene>
<evidence type="ECO:0000256" key="10">
    <source>
        <dbReference type="SAM" id="MobiDB-lite"/>
    </source>
</evidence>
<dbReference type="InterPro" id="IPR043502">
    <property type="entry name" value="DNA/RNA_pol_sf"/>
</dbReference>
<dbReference type="InterPro" id="IPR001969">
    <property type="entry name" value="Aspartic_peptidase_AS"/>
</dbReference>
<feature type="domain" description="Peptidase A2" evidence="12">
    <location>
        <begin position="337"/>
        <end position="375"/>
    </location>
</feature>
<name>A0A0J7K890_LASNI</name>
<dbReference type="Pfam" id="PF00078">
    <property type="entry name" value="RVT_1"/>
    <property type="match status" value="1"/>
</dbReference>
<dbReference type="CDD" id="cd00303">
    <property type="entry name" value="retropepsin_like"/>
    <property type="match status" value="1"/>
</dbReference>
<dbReference type="Pfam" id="PF17921">
    <property type="entry name" value="Integrase_H2C2"/>
    <property type="match status" value="1"/>
</dbReference>
<dbReference type="EC" id="2.7.7.49" evidence="1"/>
<keyword evidence="2" id="KW-0808">Transferase</keyword>
<dbReference type="PANTHER" id="PTHR37984:SF5">
    <property type="entry name" value="PROTEIN NYNRIN-LIKE"/>
    <property type="match status" value="1"/>
</dbReference>
<feature type="region of interest" description="Disordered" evidence="10">
    <location>
        <begin position="240"/>
        <end position="259"/>
    </location>
</feature>
<keyword evidence="8" id="KW-0863">Zinc-finger</keyword>
<reference evidence="15 16" key="1">
    <citation type="submission" date="2015-04" db="EMBL/GenBank/DDBJ databases">
        <title>Lasius niger genome sequencing.</title>
        <authorList>
            <person name="Konorov E.A."/>
            <person name="Nikitin M.A."/>
            <person name="Kirill M.V."/>
            <person name="Chang P."/>
        </authorList>
    </citation>
    <scope>NUCLEOTIDE SEQUENCE [LARGE SCALE GENOMIC DNA]</scope>
    <source>
        <tissue evidence="15">Whole</tissue>
    </source>
</reference>
<dbReference type="GO" id="GO:0015074">
    <property type="term" value="P:DNA integration"/>
    <property type="evidence" value="ECO:0007669"/>
    <property type="project" value="InterPro"/>
</dbReference>
<keyword evidence="9" id="KW-0175">Coiled coil</keyword>
<dbReference type="InterPro" id="IPR036397">
    <property type="entry name" value="RNaseH_sf"/>
</dbReference>
<dbReference type="SUPFAM" id="SSF50630">
    <property type="entry name" value="Acid proteases"/>
    <property type="match status" value="1"/>
</dbReference>
<feature type="domain" description="Reverse transcriptase" evidence="13">
    <location>
        <begin position="527"/>
        <end position="707"/>
    </location>
</feature>
<evidence type="ECO:0000256" key="2">
    <source>
        <dbReference type="ARBA" id="ARBA00022679"/>
    </source>
</evidence>
<dbReference type="Gene3D" id="2.40.70.10">
    <property type="entry name" value="Acid Proteases"/>
    <property type="match status" value="1"/>
</dbReference>
<dbReference type="InterPro" id="IPR001878">
    <property type="entry name" value="Znf_CCHC"/>
</dbReference>
<dbReference type="SUPFAM" id="SSF56672">
    <property type="entry name" value="DNA/RNA polymerases"/>
    <property type="match status" value="1"/>
</dbReference>
<dbReference type="InterPro" id="IPR021109">
    <property type="entry name" value="Peptidase_aspartic_dom_sf"/>
</dbReference>
<evidence type="ECO:0000259" key="11">
    <source>
        <dbReference type="PROSITE" id="PS50158"/>
    </source>
</evidence>
<sequence length="1351" mass="153986">MSRGNMSRENLSREDASRREIELYKRERELAERELDLARREILLLRGQLTRAGDSASGATETATLDDGETPYVRPRASLKTVADLLSDFDGTSNNFDTWEKQLRFLKTTYRLEDDCAKLLIGMRLKKKASEWFHSKSEHIEMPFEKLLEELGTMFRHRESRLHLRKQFENRVWKKEETFQEYLHDKTIKGNLVPIEKDELLEYVIEGIPDAAMRDQARIQGFSTIEGLLKAFEKVTLRDRGVASSHRHGGDKNGTDKKKKIPTDAKRCFNCGEREHVSANCPTKALGAKCFECGARGHISAKCPKKNNSAGKAVVASISRALRKRYMQKVTLNGRVITALIDTGSDISIMRASEYAMIGSPRMQMSNTMFCGIGGFSARILGEFRADISIDECTYPILIRVAPDAAIPYDLLIGADFIDTVEINLKGGTISINPIREPTVDDEPRPEIFTIDAVHDANTIDVDVLSTPEHKNIVTDLVSRYKPAKTREIIDIKMSIILKDDEPVYQKARRLSQYERDVVNAQIDEWKEEGIIRESVSDFASPVVLVKKKNGSHRLCVDYRMLNKKIIKDRYPLPLIEDQLDRLQSARVFSTIDLKNGFFHVRMDEASIKYTSFIVPDGQYEFLRVPFGLCNSPSVFQRFINAVFKDLVKQKIVLVYMDDLIVLSINEDEGLKNLRIVLDTASRAGLVMNWKKCCFLCRAVEFLGHVIEGGTIRPSAEKTKAVVCFPEPENTRQVQSFLGLSGYFRKFVPGYSAIARPLSNLLKADAKFQFNAAERNAFEQLKIILSERPVLNLFRVGAETELHTDASMYGFGAILLQKGSEDQKLHPVYYASGKTTPAEQKYPSYELEVLAIVRALKRFRTYLLGIKFKIVTDCRAFTQTMSKKDLCVRVARWALSLEEFQYIIEHRPGKSMTHVDALSRNPLPTCLIISECERGLLARLKKAQNADDELKGTFEAIEQDRSEGYVIRGGVLYKEDDGDIRLVVPKAMQSQVIKRAHEQGHFGIAKTEALTRRDYWIPNLRTKVESVLRNCVSCILAERKHGKAECFLNPIDKGDVPLDTFHIDYLGPLQSTKKSYAHIFVVVDAFSKFVWLYATKSTSAAEAIERLRKQSCTFGNPRRIVSDRGAAFTSREFEEYCRSENIEHQLTTTGVPRANGQVERVNRTLIPLLTKLSSPKPNEWYKHLNAAQMCLNATTQRSIGMTPFRVLLGVRPRIKDNPDIRKLLEDEIVMSFDDDRMELRAEAKKNIEEVQRENKKNYDRKRKKPTSYREGDLVAIKRTQQGPYLKLAHKYLGPYEIIKVLRNHRYLLRKVGEGEGPIQTSSAADYMKPWIQDDDYAVSEDDEEDGRSGRP</sequence>
<dbReference type="Pfam" id="PF00077">
    <property type="entry name" value="RVP"/>
    <property type="match status" value="1"/>
</dbReference>
<keyword evidence="4" id="KW-0540">Nuclease</keyword>
<dbReference type="Gene3D" id="3.10.10.10">
    <property type="entry name" value="HIV Type 1 Reverse Transcriptase, subunit A, domain 1"/>
    <property type="match status" value="1"/>
</dbReference>
<dbReference type="FunFam" id="1.10.340.70:FF:000001">
    <property type="entry name" value="Retrovirus-related Pol polyprotein from transposon gypsy-like Protein"/>
    <property type="match status" value="1"/>
</dbReference>
<accession>A0A0J7K890</accession>
<dbReference type="FunFam" id="3.30.70.270:FF:000020">
    <property type="entry name" value="Transposon Tf2-6 polyprotein-like Protein"/>
    <property type="match status" value="1"/>
</dbReference>
<protein>
    <recommendedName>
        <fullName evidence="1">RNA-directed DNA polymerase</fullName>
        <ecNumber evidence="1">2.7.7.49</ecNumber>
    </recommendedName>
</protein>
<evidence type="ECO:0000256" key="4">
    <source>
        <dbReference type="ARBA" id="ARBA00022722"/>
    </source>
</evidence>
<evidence type="ECO:0000256" key="7">
    <source>
        <dbReference type="ARBA" id="ARBA00022918"/>
    </source>
</evidence>
<dbReference type="GO" id="GO:0006508">
    <property type="term" value="P:proteolysis"/>
    <property type="evidence" value="ECO:0007669"/>
    <property type="project" value="InterPro"/>
</dbReference>
<dbReference type="PROSITE" id="PS00141">
    <property type="entry name" value="ASP_PROTEASE"/>
    <property type="match status" value="1"/>
</dbReference>
<dbReference type="GO" id="GO:0003964">
    <property type="term" value="F:RNA-directed DNA polymerase activity"/>
    <property type="evidence" value="ECO:0007669"/>
    <property type="project" value="UniProtKB-KW"/>
</dbReference>
<dbReference type="SUPFAM" id="SSF53098">
    <property type="entry name" value="Ribonuclease H-like"/>
    <property type="match status" value="1"/>
</dbReference>
<feature type="compositionally biased region" description="Basic and acidic residues" evidence="10">
    <location>
        <begin position="248"/>
        <end position="259"/>
    </location>
</feature>
<dbReference type="InterPro" id="IPR001584">
    <property type="entry name" value="Integrase_cat-core"/>
</dbReference>
<dbReference type="InterPro" id="IPR041373">
    <property type="entry name" value="RT_RNaseH"/>
</dbReference>
<evidence type="ECO:0000259" key="13">
    <source>
        <dbReference type="PROSITE" id="PS50878"/>
    </source>
</evidence>
<evidence type="ECO:0000256" key="6">
    <source>
        <dbReference type="ARBA" id="ARBA00022801"/>
    </source>
</evidence>
<keyword evidence="8" id="KW-0479">Metal-binding</keyword>
<feature type="domain" description="CCHC-type" evidence="11">
    <location>
        <begin position="267"/>
        <end position="282"/>
    </location>
</feature>
<evidence type="ECO:0000256" key="9">
    <source>
        <dbReference type="SAM" id="Coils"/>
    </source>
</evidence>
<evidence type="ECO:0000259" key="12">
    <source>
        <dbReference type="PROSITE" id="PS50175"/>
    </source>
</evidence>
<dbReference type="EMBL" id="LBMM01011782">
    <property type="protein sequence ID" value="KMQ86633.1"/>
    <property type="molecule type" value="Genomic_DNA"/>
</dbReference>
<proteinExistence type="predicted"/>
<dbReference type="STRING" id="67767.A0A0J7K890"/>
<feature type="domain" description="Integrase catalytic" evidence="14">
    <location>
        <begin position="1053"/>
        <end position="1211"/>
    </location>
</feature>
<dbReference type="Gene3D" id="3.10.20.370">
    <property type="match status" value="1"/>
</dbReference>
<dbReference type="Pfam" id="PF00665">
    <property type="entry name" value="rve"/>
    <property type="match status" value="1"/>
</dbReference>
<dbReference type="Pfam" id="PF17917">
    <property type="entry name" value="RT_RNaseH"/>
    <property type="match status" value="1"/>
</dbReference>
<keyword evidence="5" id="KW-0255">Endonuclease</keyword>
<dbReference type="Gene3D" id="4.10.60.10">
    <property type="entry name" value="Zinc finger, CCHC-type"/>
    <property type="match status" value="1"/>
</dbReference>
<dbReference type="InterPro" id="IPR000477">
    <property type="entry name" value="RT_dom"/>
</dbReference>
<dbReference type="PROSITE" id="PS50158">
    <property type="entry name" value="ZF_CCHC"/>
    <property type="match status" value="2"/>
</dbReference>
<feature type="domain" description="CCHC-type" evidence="11">
    <location>
        <begin position="289"/>
        <end position="305"/>
    </location>
</feature>
<dbReference type="GO" id="GO:0042575">
    <property type="term" value="C:DNA polymerase complex"/>
    <property type="evidence" value="ECO:0007669"/>
    <property type="project" value="UniProtKB-ARBA"/>
</dbReference>
<dbReference type="Gene3D" id="1.10.340.70">
    <property type="match status" value="1"/>
</dbReference>
<dbReference type="Gene3D" id="3.30.420.10">
    <property type="entry name" value="Ribonuclease H-like superfamily/Ribonuclease H"/>
    <property type="match status" value="1"/>
</dbReference>
<dbReference type="SUPFAM" id="SSF57756">
    <property type="entry name" value="Retrovirus zinc finger-like domains"/>
    <property type="match status" value="1"/>
</dbReference>
<dbReference type="Pfam" id="PF00098">
    <property type="entry name" value="zf-CCHC"/>
    <property type="match status" value="2"/>
</dbReference>
<dbReference type="FunFam" id="3.10.20.370:FF:000001">
    <property type="entry name" value="Retrovirus-related Pol polyprotein from transposon 17.6-like protein"/>
    <property type="match status" value="1"/>
</dbReference>
<dbReference type="GO" id="GO:0004190">
    <property type="term" value="F:aspartic-type endopeptidase activity"/>
    <property type="evidence" value="ECO:0007669"/>
    <property type="project" value="InterPro"/>
</dbReference>